<dbReference type="PROSITE" id="PS51450">
    <property type="entry name" value="LRR"/>
    <property type="match status" value="2"/>
</dbReference>
<keyword evidence="1" id="KW-0433">Leucine-rich repeat</keyword>
<dbReference type="VEuPathDB" id="VectorBase:AFUN2_000676"/>
<evidence type="ECO:0000256" key="2">
    <source>
        <dbReference type="ARBA" id="ARBA00022737"/>
    </source>
</evidence>
<dbReference type="EnsemblMetazoa" id="AFUN009266-RA">
    <property type="protein sequence ID" value="AFUN009266-PA"/>
    <property type="gene ID" value="AFUN009266"/>
</dbReference>
<dbReference type="SUPFAM" id="SSF52058">
    <property type="entry name" value="L domain-like"/>
    <property type="match status" value="2"/>
</dbReference>
<dbReference type="VEuPathDB" id="VectorBase:AFUN2_013187"/>
<dbReference type="InterPro" id="IPR025875">
    <property type="entry name" value="Leu-rich_rpt_4"/>
</dbReference>
<dbReference type="Pfam" id="PF12799">
    <property type="entry name" value="LRR_4"/>
    <property type="match status" value="1"/>
</dbReference>
<evidence type="ECO:0000313" key="3">
    <source>
        <dbReference type="EnsemblMetazoa" id="AFUN009266-PA"/>
    </source>
</evidence>
<dbReference type="GO" id="GO:0005615">
    <property type="term" value="C:extracellular space"/>
    <property type="evidence" value="ECO:0007669"/>
    <property type="project" value="TreeGrafter"/>
</dbReference>
<dbReference type="PRINTS" id="PR00019">
    <property type="entry name" value="LEURICHRPT"/>
</dbReference>
<dbReference type="SMART" id="SM00364">
    <property type="entry name" value="LRR_BAC"/>
    <property type="match status" value="5"/>
</dbReference>
<sequence length="820" mass="93634">MLEAASHLFDQITLQQYHERILAITNIMTSELIALHSAPLLSYLAIVPNHYLESIHIVNSKMRDIPETITNLINLRFLGIDKSYIRTLDIGLLCALRNLTILQLSKNQISVLHPARESTCHITVQDLFLDHNHLKALDMTVLAPFVALKRLFLHSNNMKSLHCSNATIFPHLRLLVLGPGNNLSRLEFELLHLPFLQSLDLKGNQIKKLPFLNHNNIIDLEHIYLHGNQLSTADLAKFRWHNKLDGFHLSKNQLHSVTCSQYVHLPLLETMDLSTNRLESLSLENCSFPKLSNIWLRSNQFQYLPVELYISGVSPVCVLYIQDNPIQCSSMQKHMELITTHYYKRKLWVTIVGNCSEVNFTEHIRISDIESICCVRMKWISCVVTITVFWTTAVPTVGNLCGNRTFCRISELDITSTAEVLNVLGKEPSITYITIEIQRLIMGSTTFATLLVKASALTSNLLFKKYHETMLFLPSSHTLEVLSLQQARKLQLITIQTNRHLRQLEITRCAISIVPPSISNLLSLRELRLKFCSIKTLNLALIATLKYLETVQLMGNSIGSIYAPEAAIVQNIRRVDLSYNKLRRLDMSVFSTLKLVNNLNLANNQISTIDYPPGRVVTLPRLTSISLANNRIERMSFVQLNASNLEFLVLSFNRLATIPEHIGKFPNLIHLAIANNGLDLFNFTILQRLSNLQTLELQNNRLRSIDLPREVLLPSLNQLSLSNNQLKSVALEQLIAPRLSIIDLSNNRLMVIPNMFEKDVRQLQYLNIMDNPLVCSTYEQYRKYIRAGIIIPKWLKQHEDLCSTGKYFILNKTKRACCTT</sequence>
<dbReference type="InterPro" id="IPR003591">
    <property type="entry name" value="Leu-rich_rpt_typical-subtyp"/>
</dbReference>
<dbReference type="STRING" id="62324.A0A182RSL6"/>
<dbReference type="InterPro" id="IPR001611">
    <property type="entry name" value="Leu-rich_rpt"/>
</dbReference>
<dbReference type="PANTHER" id="PTHR45712:SF22">
    <property type="entry name" value="INSULIN-LIKE GROWTH FACTOR-BINDING PROTEIN COMPLEX ACID LABILE SUBUNIT"/>
    <property type="match status" value="1"/>
</dbReference>
<dbReference type="InterPro" id="IPR032675">
    <property type="entry name" value="LRR_dom_sf"/>
</dbReference>
<dbReference type="VEuPathDB" id="VectorBase:AFUN009266"/>
<evidence type="ECO:0000256" key="1">
    <source>
        <dbReference type="ARBA" id="ARBA00022614"/>
    </source>
</evidence>
<keyword evidence="2" id="KW-0677">Repeat</keyword>
<organism evidence="3">
    <name type="scientific">Anopheles funestus</name>
    <name type="common">African malaria mosquito</name>
    <dbReference type="NCBI Taxonomy" id="62324"/>
    <lineage>
        <taxon>Eukaryota</taxon>
        <taxon>Metazoa</taxon>
        <taxon>Ecdysozoa</taxon>
        <taxon>Arthropoda</taxon>
        <taxon>Hexapoda</taxon>
        <taxon>Insecta</taxon>
        <taxon>Pterygota</taxon>
        <taxon>Neoptera</taxon>
        <taxon>Endopterygota</taxon>
        <taxon>Diptera</taxon>
        <taxon>Nematocera</taxon>
        <taxon>Culicoidea</taxon>
        <taxon>Culicidae</taxon>
        <taxon>Anophelinae</taxon>
        <taxon>Anopheles</taxon>
    </lineage>
</organism>
<name>A0A182RSL6_ANOFN</name>
<accession>A0A182RSL6</accession>
<dbReference type="Gene3D" id="3.80.10.10">
    <property type="entry name" value="Ribonuclease Inhibitor"/>
    <property type="match status" value="4"/>
</dbReference>
<protein>
    <recommendedName>
        <fullName evidence="4">Leucine rich immune protein (Coil-less)</fullName>
    </recommendedName>
</protein>
<dbReference type="PANTHER" id="PTHR45712">
    <property type="entry name" value="AGAP008170-PA"/>
    <property type="match status" value="1"/>
</dbReference>
<dbReference type="InterPro" id="IPR050333">
    <property type="entry name" value="SLRP"/>
</dbReference>
<evidence type="ECO:0008006" key="4">
    <source>
        <dbReference type="Google" id="ProtNLM"/>
    </source>
</evidence>
<reference evidence="3" key="1">
    <citation type="submission" date="2020-05" db="UniProtKB">
        <authorList>
            <consortium name="EnsemblMetazoa"/>
        </authorList>
    </citation>
    <scope>IDENTIFICATION</scope>
    <source>
        <strain evidence="3">FUMOZ</strain>
    </source>
</reference>
<dbReference type="Pfam" id="PF13855">
    <property type="entry name" value="LRR_8"/>
    <property type="match status" value="1"/>
</dbReference>
<dbReference type="SMART" id="SM00369">
    <property type="entry name" value="LRR_TYP"/>
    <property type="match status" value="12"/>
</dbReference>
<dbReference type="AlphaFoldDB" id="A0A182RSL6"/>
<proteinExistence type="predicted"/>